<keyword evidence="4" id="KW-0540">Nuclease</keyword>
<evidence type="ECO:0000256" key="1">
    <source>
        <dbReference type="ARBA" id="ARBA00001968"/>
    </source>
</evidence>
<evidence type="ECO:0000256" key="5">
    <source>
        <dbReference type="ARBA" id="ARBA00022723"/>
    </source>
</evidence>
<keyword evidence="5" id="KW-0479">Metal-binding</keyword>
<evidence type="ECO:0000256" key="3">
    <source>
        <dbReference type="ARBA" id="ARBA00006958"/>
    </source>
</evidence>
<evidence type="ECO:0000256" key="7">
    <source>
        <dbReference type="ARBA" id="ARBA00023242"/>
    </source>
</evidence>
<dbReference type="EMBL" id="VJMJ01000201">
    <property type="protein sequence ID" value="KAF0727134.1"/>
    <property type="molecule type" value="Genomic_DNA"/>
</dbReference>
<comment type="caution">
    <text evidence="9">The sequence shown here is derived from an EMBL/GenBank/DDBJ whole genome shotgun (WGS) entry which is preliminary data.</text>
</comment>
<dbReference type="PANTHER" id="PTHR22930:SF251">
    <property type="entry name" value="DDE TNP4 DOMAIN-CONTAINING PROTEIN"/>
    <property type="match status" value="1"/>
</dbReference>
<dbReference type="InterPro" id="IPR027806">
    <property type="entry name" value="HARBI1_dom"/>
</dbReference>
<evidence type="ECO:0000256" key="2">
    <source>
        <dbReference type="ARBA" id="ARBA00004123"/>
    </source>
</evidence>
<dbReference type="GO" id="GO:0046872">
    <property type="term" value="F:metal ion binding"/>
    <property type="evidence" value="ECO:0007669"/>
    <property type="project" value="UniProtKB-KW"/>
</dbReference>
<dbReference type="PANTHER" id="PTHR22930">
    <property type="match status" value="1"/>
</dbReference>
<protein>
    <recommendedName>
        <fullName evidence="8">DDE Tnp4 domain-containing protein</fullName>
    </recommendedName>
</protein>
<dbReference type="VEuPathDB" id="FungiDB:AeMF1_005827"/>
<dbReference type="Proteomes" id="UP000481153">
    <property type="component" value="Unassembled WGS sequence"/>
</dbReference>
<evidence type="ECO:0000313" key="9">
    <source>
        <dbReference type="EMBL" id="KAF0727134.1"/>
    </source>
</evidence>
<dbReference type="GO" id="GO:0005634">
    <property type="term" value="C:nucleus"/>
    <property type="evidence" value="ECO:0007669"/>
    <property type="project" value="UniProtKB-SubCell"/>
</dbReference>
<evidence type="ECO:0000256" key="6">
    <source>
        <dbReference type="ARBA" id="ARBA00022801"/>
    </source>
</evidence>
<dbReference type="Pfam" id="PF13359">
    <property type="entry name" value="DDE_Tnp_4"/>
    <property type="match status" value="1"/>
</dbReference>
<keyword evidence="10" id="KW-1185">Reference proteome</keyword>
<proteinExistence type="inferred from homology"/>
<comment type="similarity">
    <text evidence="3">Belongs to the HARBI1 family.</text>
</comment>
<name>A0A6G0WIV0_9STRA</name>
<gene>
    <name evidence="9" type="ORF">Ae201684_014771</name>
</gene>
<evidence type="ECO:0000313" key="10">
    <source>
        <dbReference type="Proteomes" id="UP000481153"/>
    </source>
</evidence>
<keyword evidence="6" id="KW-0378">Hydrolase</keyword>
<dbReference type="InterPro" id="IPR045249">
    <property type="entry name" value="HARBI1-like"/>
</dbReference>
<evidence type="ECO:0000256" key="4">
    <source>
        <dbReference type="ARBA" id="ARBA00022722"/>
    </source>
</evidence>
<feature type="domain" description="DDE Tnp4" evidence="8">
    <location>
        <begin position="107"/>
        <end position="266"/>
    </location>
</feature>
<organism evidence="9 10">
    <name type="scientific">Aphanomyces euteiches</name>
    <dbReference type="NCBI Taxonomy" id="100861"/>
    <lineage>
        <taxon>Eukaryota</taxon>
        <taxon>Sar</taxon>
        <taxon>Stramenopiles</taxon>
        <taxon>Oomycota</taxon>
        <taxon>Saprolegniomycetes</taxon>
        <taxon>Saprolegniales</taxon>
        <taxon>Verrucalvaceae</taxon>
        <taxon>Aphanomyces</taxon>
    </lineage>
</organism>
<comment type="subcellular location">
    <subcellularLocation>
        <location evidence="2">Nucleus</location>
    </subcellularLocation>
</comment>
<dbReference type="AlphaFoldDB" id="A0A6G0WIV0"/>
<reference evidence="9 10" key="1">
    <citation type="submission" date="2019-07" db="EMBL/GenBank/DDBJ databases">
        <title>Genomics analysis of Aphanomyces spp. identifies a new class of oomycete effector associated with host adaptation.</title>
        <authorList>
            <person name="Gaulin E."/>
        </authorList>
    </citation>
    <scope>NUCLEOTIDE SEQUENCE [LARGE SCALE GENOMIC DNA]</scope>
    <source>
        <strain evidence="9 10">ATCC 201684</strain>
    </source>
</reference>
<dbReference type="GO" id="GO:0004518">
    <property type="term" value="F:nuclease activity"/>
    <property type="evidence" value="ECO:0007669"/>
    <property type="project" value="UniProtKB-KW"/>
</dbReference>
<comment type="cofactor">
    <cofactor evidence="1">
        <name>a divalent metal cation</name>
        <dbReference type="ChEBI" id="CHEBI:60240"/>
    </cofactor>
</comment>
<dbReference type="GO" id="GO:0016787">
    <property type="term" value="F:hydrolase activity"/>
    <property type="evidence" value="ECO:0007669"/>
    <property type="project" value="UniProtKB-KW"/>
</dbReference>
<accession>A0A6G0WIV0</accession>
<evidence type="ECO:0000259" key="8">
    <source>
        <dbReference type="Pfam" id="PF13359"/>
    </source>
</evidence>
<keyword evidence="7" id="KW-0539">Nucleus</keyword>
<sequence length="329" mass="37582">MPRHTFDLLVRECRPWIPKRMPVRDVIGVAVHWLATGASTRVQEALFMNQNFTQIAKYRKAGVLAILKAMKKNGIYGNEPHEHDRMTNTTAAFGLEHPMFGRCLGALDGTHVPIIVPQTMESRFRNRKADITTNVLGVVDEMARFISVFAGAEGCASDGYVYNHVNWEANVPDGYFYLGDAGYRLSKKLLTPYRSTRYHLQEWANSEDDRPQNARELFNYLHSKARIIVERAFGMLKRKWQVFASPVEVNVNYAVTVIHAACALHNFCINLSPIYMEDFSTSDLAAFQNELSELHEDNVEDPGLSTDLWRDNIANDMWTAYNGYRNRVI</sequence>
<dbReference type="VEuPathDB" id="FungiDB:AeMF1_012969"/>